<dbReference type="Pfam" id="PF13102">
    <property type="entry name" value="Phage_int_SAM_5"/>
    <property type="match status" value="1"/>
</dbReference>
<name>A0A315EUP4_9BURK</name>
<dbReference type="InterPro" id="IPR013762">
    <property type="entry name" value="Integrase-like_cat_sf"/>
</dbReference>
<evidence type="ECO:0000313" key="4">
    <source>
        <dbReference type="EMBL" id="PUE59744.1"/>
    </source>
</evidence>
<feature type="domain" description="Tyr recombinase" evidence="3">
    <location>
        <begin position="237"/>
        <end position="429"/>
    </location>
</feature>
<evidence type="ECO:0000256" key="1">
    <source>
        <dbReference type="ARBA" id="ARBA00023125"/>
    </source>
</evidence>
<dbReference type="Gene3D" id="1.10.150.130">
    <property type="match status" value="1"/>
</dbReference>
<dbReference type="Proteomes" id="UP000251341">
    <property type="component" value="Unassembled WGS sequence"/>
</dbReference>
<reference evidence="4 5" key="1">
    <citation type="submission" date="2017-04" db="EMBL/GenBank/DDBJ databases">
        <title>Unexpected and diverse lifestyles within the genus Limnohabitans.</title>
        <authorList>
            <person name="Kasalicky V."/>
            <person name="Mehrshad M."/>
            <person name="Andrei S.-A."/>
            <person name="Salcher M."/>
            <person name="Kratochvilova H."/>
            <person name="Simek K."/>
            <person name="Ghai R."/>
        </authorList>
    </citation>
    <scope>NUCLEOTIDE SEQUENCE [LARGE SCALE GENOMIC DNA]</scope>
    <source>
        <strain evidence="4 5">MWH-C5</strain>
    </source>
</reference>
<keyword evidence="5" id="KW-1185">Reference proteome</keyword>
<proteinExistence type="predicted"/>
<dbReference type="GO" id="GO:0003677">
    <property type="term" value="F:DNA binding"/>
    <property type="evidence" value="ECO:0007669"/>
    <property type="project" value="UniProtKB-KW"/>
</dbReference>
<dbReference type="AlphaFoldDB" id="A0A315EUP4"/>
<dbReference type="Gene3D" id="1.10.443.10">
    <property type="entry name" value="Intergrase catalytic core"/>
    <property type="match status" value="1"/>
</dbReference>
<dbReference type="InterPro" id="IPR002104">
    <property type="entry name" value="Integrase_catalytic"/>
</dbReference>
<accession>A0A315EUP4</accession>
<dbReference type="PROSITE" id="PS51898">
    <property type="entry name" value="TYR_RECOMBINASE"/>
    <property type="match status" value="1"/>
</dbReference>
<dbReference type="SUPFAM" id="SSF56349">
    <property type="entry name" value="DNA breaking-rejoining enzymes"/>
    <property type="match status" value="1"/>
</dbReference>
<sequence>MLTQTPANEDYFFIPKARNSPIKQSFSLVQGLPEKLKIFRIAGSKYWQVRFFNHGKYIAKSLKTTEKREAELLAQHFYADLKMRGVVNERGVLPVLDEMSAYIENQRLLHDLIQEVLATEQERLCRDEITLGSFLMTKGRLEGLVFDFLKTCTLRQIKTETMEAFVSFLTEKKLAPPTIVGYIALMRKLLRLLLRKELIDKHPLFPKIKSPPNSRGAFTVTEYRAILRRAKTLRGVAFTNWGDGKRPWIKKKYQQMPESMNALIRFMVYTFVRPGDIRQLKNKHVEVVKGSFNYLRLTLPEVKRHKAPMVSLPSAVGIYERVLQRQKEQGFGLPDDYVFFPEERNRRLMLDIIGWLFNWILKELDLKQGPHGTERTLYSLRHTAITFRLIYGGNIDLLTLARNARTSVEMIEKFYASTLSAEMNIALLHGKR</sequence>
<dbReference type="InterPro" id="IPR011010">
    <property type="entry name" value="DNA_brk_join_enz"/>
</dbReference>
<keyword evidence="2" id="KW-0233">DNA recombination</keyword>
<keyword evidence="1" id="KW-0238">DNA-binding</keyword>
<evidence type="ECO:0000313" key="5">
    <source>
        <dbReference type="Proteomes" id="UP000251341"/>
    </source>
</evidence>
<organism evidence="4 5">
    <name type="scientific">Limnohabitans curvus</name>
    <dbReference type="NCBI Taxonomy" id="323423"/>
    <lineage>
        <taxon>Bacteria</taxon>
        <taxon>Pseudomonadati</taxon>
        <taxon>Pseudomonadota</taxon>
        <taxon>Betaproteobacteria</taxon>
        <taxon>Burkholderiales</taxon>
        <taxon>Comamonadaceae</taxon>
        <taxon>Limnohabitans</taxon>
    </lineage>
</organism>
<dbReference type="EMBL" id="NESP01000001">
    <property type="protein sequence ID" value="PUE59744.1"/>
    <property type="molecule type" value="Genomic_DNA"/>
</dbReference>
<dbReference type="InterPro" id="IPR025269">
    <property type="entry name" value="SAM-like_dom"/>
</dbReference>
<evidence type="ECO:0000259" key="3">
    <source>
        <dbReference type="PROSITE" id="PS51898"/>
    </source>
</evidence>
<protein>
    <recommendedName>
        <fullName evidence="3">Tyr recombinase domain-containing protein</fullName>
    </recommendedName>
</protein>
<gene>
    <name evidence="4" type="ORF">B9Z44_09250</name>
</gene>
<evidence type="ECO:0000256" key="2">
    <source>
        <dbReference type="ARBA" id="ARBA00023172"/>
    </source>
</evidence>
<dbReference type="GO" id="GO:0015074">
    <property type="term" value="P:DNA integration"/>
    <property type="evidence" value="ECO:0007669"/>
    <property type="project" value="InterPro"/>
</dbReference>
<dbReference type="RefSeq" id="WP_108359781.1">
    <property type="nucleotide sequence ID" value="NZ_NESP01000001.1"/>
</dbReference>
<comment type="caution">
    <text evidence="4">The sequence shown here is derived from an EMBL/GenBank/DDBJ whole genome shotgun (WGS) entry which is preliminary data.</text>
</comment>
<dbReference type="InterPro" id="IPR010998">
    <property type="entry name" value="Integrase_recombinase_N"/>
</dbReference>
<dbReference type="GO" id="GO:0006310">
    <property type="term" value="P:DNA recombination"/>
    <property type="evidence" value="ECO:0007669"/>
    <property type="project" value="UniProtKB-KW"/>
</dbReference>